<evidence type="ECO:0000313" key="2">
    <source>
        <dbReference type="EMBL" id="TQV71488.1"/>
    </source>
</evidence>
<keyword evidence="3" id="KW-1185">Reference proteome</keyword>
<dbReference type="AlphaFoldDB" id="A0A545T2Q7"/>
<reference evidence="2 3" key="1">
    <citation type="submission" date="2019-06" db="EMBL/GenBank/DDBJ databases">
        <title>Draft genome of Aliikangiella marina GYP-15.</title>
        <authorList>
            <person name="Wang G."/>
        </authorList>
    </citation>
    <scope>NUCLEOTIDE SEQUENCE [LARGE SCALE GENOMIC DNA]</scope>
    <source>
        <strain evidence="2 3">GYP-15</strain>
    </source>
</reference>
<gene>
    <name evidence="2" type="ORF">FLL45_20250</name>
</gene>
<evidence type="ECO:0000256" key="1">
    <source>
        <dbReference type="SAM" id="Phobius"/>
    </source>
</evidence>
<evidence type="ECO:0000313" key="3">
    <source>
        <dbReference type="Proteomes" id="UP000317839"/>
    </source>
</evidence>
<comment type="caution">
    <text evidence="2">The sequence shown here is derived from an EMBL/GenBank/DDBJ whole genome shotgun (WGS) entry which is preliminary data.</text>
</comment>
<dbReference type="RefSeq" id="WP_142943887.1">
    <property type="nucleotide sequence ID" value="NZ_VIKR01000006.1"/>
</dbReference>
<proteinExistence type="predicted"/>
<sequence>MGLVIGISALAVAVLKFGSINPIAVLTLMVLAIIVVLSIGKESKSSTPGDFVNQAGAITAINQTSSDCSPVTSIDC</sequence>
<dbReference type="Proteomes" id="UP000317839">
    <property type="component" value="Unassembled WGS sequence"/>
</dbReference>
<feature type="transmembrane region" description="Helical" evidence="1">
    <location>
        <begin position="20"/>
        <end position="39"/>
    </location>
</feature>
<protein>
    <submittedName>
        <fullName evidence="2">Uncharacterized protein</fullName>
    </submittedName>
</protein>
<keyword evidence="1" id="KW-1133">Transmembrane helix</keyword>
<organism evidence="2 3">
    <name type="scientific">Aliikangiella marina</name>
    <dbReference type="NCBI Taxonomy" id="1712262"/>
    <lineage>
        <taxon>Bacteria</taxon>
        <taxon>Pseudomonadati</taxon>
        <taxon>Pseudomonadota</taxon>
        <taxon>Gammaproteobacteria</taxon>
        <taxon>Oceanospirillales</taxon>
        <taxon>Pleioneaceae</taxon>
        <taxon>Aliikangiella</taxon>
    </lineage>
</organism>
<keyword evidence="1" id="KW-0812">Transmembrane</keyword>
<keyword evidence="1" id="KW-0472">Membrane</keyword>
<dbReference type="EMBL" id="VIKR01000006">
    <property type="protein sequence ID" value="TQV71488.1"/>
    <property type="molecule type" value="Genomic_DNA"/>
</dbReference>
<accession>A0A545T2Q7</accession>
<name>A0A545T2Q7_9GAMM</name>